<dbReference type="GO" id="GO:0005768">
    <property type="term" value="C:endosome"/>
    <property type="evidence" value="ECO:0007669"/>
    <property type="project" value="TreeGrafter"/>
</dbReference>
<evidence type="ECO:0000313" key="2">
    <source>
        <dbReference type="EMBL" id="CAE2268854.1"/>
    </source>
</evidence>
<organism evidence="2">
    <name type="scientific">Odontella aurita</name>
    <dbReference type="NCBI Taxonomy" id="265563"/>
    <lineage>
        <taxon>Eukaryota</taxon>
        <taxon>Sar</taxon>
        <taxon>Stramenopiles</taxon>
        <taxon>Ochrophyta</taxon>
        <taxon>Bacillariophyta</taxon>
        <taxon>Mediophyceae</taxon>
        <taxon>Biddulphiophycidae</taxon>
        <taxon>Eupodiscales</taxon>
        <taxon>Odontellaceae</taxon>
        <taxon>Odontella</taxon>
    </lineage>
</organism>
<dbReference type="GO" id="GO:0051125">
    <property type="term" value="P:regulation of actin nucleation"/>
    <property type="evidence" value="ECO:0007669"/>
    <property type="project" value="TreeGrafter"/>
</dbReference>
<dbReference type="PANTHER" id="PTHR15691">
    <property type="entry name" value="WASH COMPLEX SUBUNIT 5"/>
    <property type="match status" value="1"/>
</dbReference>
<protein>
    <submittedName>
        <fullName evidence="2">Uncharacterized protein</fullName>
    </submittedName>
</protein>
<gene>
    <name evidence="2" type="ORF">OAUR00152_LOCUS30694</name>
</gene>
<reference evidence="2" key="1">
    <citation type="submission" date="2021-01" db="EMBL/GenBank/DDBJ databases">
        <authorList>
            <person name="Corre E."/>
            <person name="Pelletier E."/>
            <person name="Niang G."/>
            <person name="Scheremetjew M."/>
            <person name="Finn R."/>
            <person name="Kale V."/>
            <person name="Holt S."/>
            <person name="Cochrane G."/>
            <person name="Meng A."/>
            <person name="Brown T."/>
            <person name="Cohen L."/>
        </authorList>
    </citation>
    <scope>NUCLEOTIDE SEQUENCE</scope>
    <source>
        <strain evidence="2">Isolate 1302-5</strain>
    </source>
</reference>
<dbReference type="AlphaFoldDB" id="A0A7S4JN54"/>
<accession>A0A7S4JN54</accession>
<dbReference type="GO" id="GO:0007032">
    <property type="term" value="P:endosome organization"/>
    <property type="evidence" value="ECO:0007669"/>
    <property type="project" value="TreeGrafter"/>
</dbReference>
<dbReference type="GO" id="GO:0071203">
    <property type="term" value="C:WASH complex"/>
    <property type="evidence" value="ECO:0007669"/>
    <property type="project" value="InterPro"/>
</dbReference>
<dbReference type="Pfam" id="PF10266">
    <property type="entry name" value="Strumpellin"/>
    <property type="match status" value="1"/>
</dbReference>
<dbReference type="GO" id="GO:0140285">
    <property type="term" value="P:endosome fission"/>
    <property type="evidence" value="ECO:0007669"/>
    <property type="project" value="TreeGrafter"/>
</dbReference>
<sequence length="1228" mass="138896">MVSTKQATGSFTHTDNLCGDELLGIVCRGHGVLTDLMRLSRRVPPAFESAVAAAEIAKKEPASSSGAGYGYFMGLFGGATEVEKSHTDTGRYNSILFDFSYLRNPEKFENLIGSNGTSSGTDMRMLEADFVSSHSSTLTDVYRLFESIYRYYCDLNTFVTDLSRGRFIQYSVESVLTDTEGRQLLCEATYLYGMMLLLMDRHFAGSIRERIVIAFLRYCGEAGDLSHFDEVCNLVRCTSGSTFSPSPADRSDSSMYEEKLFCRYPLPPNFVRSLIGCLLSDDIYLQSSYFPSFSHRTIRLAKQASMLYVILYFQTSTLRVEKGTMREIVDKFFHDNWVVSLYAGMLVDVSEQWSRFEAASLALDAWLQLPNMEILYRMNAKLIGQCLGDLRQYLTRGVLTNDFFLDNMDTLFDCLRRCNVALRWRLLHRPKNRENTGAKAEQDESNIVILNDGNILTLMLMLSRFEEKLKAITSHLLVEKATLWQSCQSRATQKMVDLSQYFSGEQAISDIERNEPLMKWFSAMAAEIRSLSCESTTSQFATGKKIQLCIEALVDIEQFDLVDRNSQAKSSLQSTRHLLLQMARTERITDETLVAIESISDMSYAQEAIEGYVPAIHFSVKKDPSTVSFLRGLFQKAASCIRAVSLRLDQGSSEQTEEVKSYYSSLIEKLVRDTLDVVPLSIFSVLLQIADLKEKQLRMIPSKIETESLRDFAQVDERYKMSVLTYELSVFSEGIFNMDRISVGSNEIDPREILDKGLRKALTQHVSIIMHRTLQFHFRGDIKPGTIVNFQADSTRTFSSLISRLEGLKYALEQTQDHIGISGLIIWDEEFRRIMAFNVEQESNKYVRNKIPCFLSCHQSLDVPIPLFAPTKAEPLYVSFIGRVMSSLLKMTEPLVTIFSLECNGWFLTDGTEACGSQMFHFLHRALQVWGLVGLDRLLSFRVLNELQRFVKFYHSAVKSHGVLLEQIRDTCFPDWKSPQDPFKLLASATKKMEKLMSPVATCVRRVGQAQIIRKMIRNELQLGAHIAGEQMYQSLVIANDELLRQMCRKSDTDCNGDSSESSGYFDQISDMFTAAGACDPLTTVFLNMEPMEGLPLVLTMFVISHMGNLTYDHDFGSLVRAKDECPYDGWPLAAGIATILKQFHPSFASSFFASLSQFVRAGIQASFAPKTRSSRKEEIQDLPLYITNTLIFLCQLCSLTGIDRSSLHEHIPEYLVALVPNAKVGTI</sequence>
<dbReference type="EMBL" id="HBKQ01044543">
    <property type="protein sequence ID" value="CAE2268854.1"/>
    <property type="molecule type" value="Transcribed_RNA"/>
</dbReference>
<name>A0A7S4JN54_9STRA</name>
<proteinExistence type="inferred from homology"/>
<dbReference type="InterPro" id="IPR019393">
    <property type="entry name" value="WASH_strumpellin"/>
</dbReference>
<dbReference type="GO" id="GO:0030041">
    <property type="term" value="P:actin filament polymerization"/>
    <property type="evidence" value="ECO:0007669"/>
    <property type="project" value="TreeGrafter"/>
</dbReference>
<dbReference type="PANTHER" id="PTHR15691:SF6">
    <property type="entry name" value="WASH COMPLEX SUBUNIT 5"/>
    <property type="match status" value="1"/>
</dbReference>
<evidence type="ECO:0000256" key="1">
    <source>
        <dbReference type="ARBA" id="ARBA00006224"/>
    </source>
</evidence>
<comment type="similarity">
    <text evidence="1">Belongs to the strumpellin family.</text>
</comment>